<feature type="DNA-binding region" description="H-T-H motif" evidence="4">
    <location>
        <begin position="49"/>
        <end position="68"/>
    </location>
</feature>
<dbReference type="InterPro" id="IPR001647">
    <property type="entry name" value="HTH_TetR"/>
</dbReference>
<dbReference type="InterPro" id="IPR041586">
    <property type="entry name" value="PsrA_TetR_C"/>
</dbReference>
<reference evidence="7" key="1">
    <citation type="journal article" date="2014" name="Int. J. Syst. Evol. Microbiol.">
        <title>Complete genome sequence of Corynebacterium casei LMG S-19264T (=DSM 44701T), isolated from a smear-ripened cheese.</title>
        <authorList>
            <consortium name="US DOE Joint Genome Institute (JGI-PGF)"/>
            <person name="Walter F."/>
            <person name="Albersmeier A."/>
            <person name="Kalinowski J."/>
            <person name="Ruckert C."/>
        </authorList>
    </citation>
    <scope>NUCLEOTIDE SEQUENCE</scope>
    <source>
        <strain evidence="7">CGMCC 1.15360</strain>
    </source>
</reference>
<evidence type="ECO:0000256" key="4">
    <source>
        <dbReference type="PROSITE-ProRule" id="PRU00335"/>
    </source>
</evidence>
<evidence type="ECO:0000259" key="6">
    <source>
        <dbReference type="PROSITE" id="PS50977"/>
    </source>
</evidence>
<proteinExistence type="predicted"/>
<comment type="caution">
    <text evidence="7">The sequence shown here is derived from an EMBL/GenBank/DDBJ whole genome shotgun (WGS) entry which is preliminary data.</text>
</comment>
<protein>
    <recommendedName>
        <fullName evidence="6">HTH tetR-type domain-containing protein</fullName>
    </recommendedName>
</protein>
<dbReference type="InterPro" id="IPR050109">
    <property type="entry name" value="HTH-type_TetR-like_transc_reg"/>
</dbReference>
<keyword evidence="1" id="KW-0805">Transcription regulation</keyword>
<dbReference type="InterPro" id="IPR036271">
    <property type="entry name" value="Tet_transcr_reg_TetR-rel_C_sf"/>
</dbReference>
<dbReference type="Pfam" id="PF17939">
    <property type="entry name" value="TetR_C_30"/>
    <property type="match status" value="1"/>
</dbReference>
<evidence type="ECO:0000256" key="1">
    <source>
        <dbReference type="ARBA" id="ARBA00023015"/>
    </source>
</evidence>
<dbReference type="AlphaFoldDB" id="A0A917DYM0"/>
<dbReference type="PANTHER" id="PTHR30055">
    <property type="entry name" value="HTH-TYPE TRANSCRIPTIONAL REGULATOR RUTR"/>
    <property type="match status" value="1"/>
</dbReference>
<evidence type="ECO:0000313" key="7">
    <source>
        <dbReference type="EMBL" id="GGD79165.1"/>
    </source>
</evidence>
<feature type="region of interest" description="Disordered" evidence="5">
    <location>
        <begin position="1"/>
        <end position="24"/>
    </location>
</feature>
<dbReference type="PANTHER" id="PTHR30055:SF234">
    <property type="entry name" value="HTH-TYPE TRANSCRIPTIONAL REGULATOR BETI"/>
    <property type="match status" value="1"/>
</dbReference>
<gene>
    <name evidence="7" type="ORF">GCM10010990_31290</name>
</gene>
<evidence type="ECO:0000256" key="5">
    <source>
        <dbReference type="SAM" id="MobiDB-lite"/>
    </source>
</evidence>
<accession>A0A917DYM0</accession>
<dbReference type="Pfam" id="PF00440">
    <property type="entry name" value="TetR_N"/>
    <property type="match status" value="1"/>
</dbReference>
<evidence type="ECO:0000256" key="2">
    <source>
        <dbReference type="ARBA" id="ARBA00023125"/>
    </source>
</evidence>
<keyword evidence="2 4" id="KW-0238">DNA-binding</keyword>
<sequence>MQSRPLVVMDRHMDSTGASGNLQKGAKTRASILDAAERLFSHRGYDGTSLRDLAGEADVRLGALHYHFGAKDQVLAAAIDRRLGTLHDEIEASFAAARAGNRLSDVQDCVRAFIMPFLVINADRSHPLHHFVVMTSHLMSSYRVPEVEPAIRRLSAITQIFITALCDIRADVDTDRLLTGTYLIEAALIFMMQDPGFLDDLSEHHHSAEHLDRIADASLAFFSAGLSALIDR</sequence>
<dbReference type="SUPFAM" id="SSF46689">
    <property type="entry name" value="Homeodomain-like"/>
    <property type="match status" value="1"/>
</dbReference>
<evidence type="ECO:0000256" key="3">
    <source>
        <dbReference type="ARBA" id="ARBA00023163"/>
    </source>
</evidence>
<dbReference type="GO" id="GO:0003700">
    <property type="term" value="F:DNA-binding transcription factor activity"/>
    <property type="evidence" value="ECO:0007669"/>
    <property type="project" value="TreeGrafter"/>
</dbReference>
<feature type="domain" description="HTH tetR-type" evidence="6">
    <location>
        <begin position="26"/>
        <end position="86"/>
    </location>
</feature>
<name>A0A917DYM0_9SPHN</name>
<organism evidence="7 8">
    <name type="scientific">Croceicoccus mobilis</name>
    <dbReference type="NCBI Taxonomy" id="1703339"/>
    <lineage>
        <taxon>Bacteria</taxon>
        <taxon>Pseudomonadati</taxon>
        <taxon>Pseudomonadota</taxon>
        <taxon>Alphaproteobacteria</taxon>
        <taxon>Sphingomonadales</taxon>
        <taxon>Erythrobacteraceae</taxon>
        <taxon>Croceicoccus</taxon>
    </lineage>
</organism>
<dbReference type="InterPro" id="IPR009057">
    <property type="entry name" value="Homeodomain-like_sf"/>
</dbReference>
<dbReference type="Gene3D" id="1.10.357.10">
    <property type="entry name" value="Tetracycline Repressor, domain 2"/>
    <property type="match status" value="1"/>
</dbReference>
<evidence type="ECO:0000313" key="8">
    <source>
        <dbReference type="Proteomes" id="UP000612349"/>
    </source>
</evidence>
<keyword evidence="8" id="KW-1185">Reference proteome</keyword>
<dbReference type="EMBL" id="BMIP01000008">
    <property type="protein sequence ID" value="GGD79165.1"/>
    <property type="molecule type" value="Genomic_DNA"/>
</dbReference>
<dbReference type="GO" id="GO:0000976">
    <property type="term" value="F:transcription cis-regulatory region binding"/>
    <property type="evidence" value="ECO:0007669"/>
    <property type="project" value="TreeGrafter"/>
</dbReference>
<dbReference type="PROSITE" id="PS50977">
    <property type="entry name" value="HTH_TETR_2"/>
    <property type="match status" value="1"/>
</dbReference>
<dbReference type="SUPFAM" id="SSF48498">
    <property type="entry name" value="Tetracyclin repressor-like, C-terminal domain"/>
    <property type="match status" value="1"/>
</dbReference>
<dbReference type="Proteomes" id="UP000612349">
    <property type="component" value="Unassembled WGS sequence"/>
</dbReference>
<dbReference type="PRINTS" id="PR00455">
    <property type="entry name" value="HTHTETR"/>
</dbReference>
<reference evidence="7" key="2">
    <citation type="submission" date="2020-09" db="EMBL/GenBank/DDBJ databases">
        <authorList>
            <person name="Sun Q."/>
            <person name="Zhou Y."/>
        </authorList>
    </citation>
    <scope>NUCLEOTIDE SEQUENCE</scope>
    <source>
        <strain evidence="7">CGMCC 1.15360</strain>
    </source>
</reference>
<keyword evidence="3" id="KW-0804">Transcription</keyword>